<dbReference type="EMBL" id="JAHBMH010000003">
    <property type="protein sequence ID" value="KAK1940331.1"/>
    <property type="molecule type" value="Genomic_DNA"/>
</dbReference>
<feature type="compositionally biased region" description="Basic and acidic residues" evidence="3">
    <location>
        <begin position="21"/>
        <end position="33"/>
    </location>
</feature>
<dbReference type="GO" id="GO:0016973">
    <property type="term" value="P:poly(A)+ mRNA export from nucleus"/>
    <property type="evidence" value="ECO:0007669"/>
    <property type="project" value="TreeGrafter"/>
</dbReference>
<feature type="region of interest" description="Disordered" evidence="3">
    <location>
        <begin position="139"/>
        <end position="178"/>
    </location>
</feature>
<dbReference type="InterPro" id="IPR003034">
    <property type="entry name" value="SAP_dom"/>
</dbReference>
<dbReference type="InterPro" id="IPR052240">
    <property type="entry name" value="SAP_domain_ribonucleoprotein"/>
</dbReference>
<feature type="region of interest" description="Disordered" evidence="3">
    <location>
        <begin position="17"/>
        <end position="126"/>
    </location>
</feature>
<dbReference type="PROSITE" id="PS50800">
    <property type="entry name" value="SAP"/>
    <property type="match status" value="1"/>
</dbReference>
<evidence type="ECO:0000256" key="2">
    <source>
        <dbReference type="ARBA" id="ARBA00046328"/>
    </source>
</evidence>
<keyword evidence="6" id="KW-1185">Reference proteome</keyword>
<dbReference type="InterPro" id="IPR036361">
    <property type="entry name" value="SAP_dom_sf"/>
</dbReference>
<comment type="caution">
    <text evidence="5">The sequence shown here is derived from an EMBL/GenBank/DDBJ whole genome shotgun (WGS) entry which is preliminary data.</text>
</comment>
<dbReference type="PANTHER" id="PTHR46551:SF1">
    <property type="entry name" value="SAP DOMAIN-CONTAINING RIBONUCLEOPROTEIN"/>
    <property type="match status" value="1"/>
</dbReference>
<evidence type="ECO:0000313" key="6">
    <source>
        <dbReference type="Proteomes" id="UP001195914"/>
    </source>
</evidence>
<sequence length="216" mass="24704">MEEEELRKKTISELKVMLQEKGLKTTGKKEDLLNRLLGRETSQPNEDSESNAHKSGGSVGNSKQIDKDKTTNTNNSNPSLDENDSTNMRKDKVIDYENADDVSVSMSPKDTPNPSEQAPKSTQIFKMTDEERMAWRAKRFNVPVKKDKQRKTGGNATHDGNKVGRYNGSGHQFTPEERAKRRLERLMKRKGVEPGVKLDDEELEKRRKRLERFGKK</sequence>
<dbReference type="Pfam" id="PF02037">
    <property type="entry name" value="SAP"/>
    <property type="match status" value="1"/>
</dbReference>
<keyword evidence="1" id="KW-0597">Phosphoprotein</keyword>
<reference evidence="5" key="1">
    <citation type="journal article" date="2014" name="Nucleic Acids Res.">
        <title>The evolutionary dynamics of variant antigen genes in Babesia reveal a history of genomic innovation underlying host-parasite interaction.</title>
        <authorList>
            <person name="Jackson A.P."/>
            <person name="Otto T.D."/>
            <person name="Darby A."/>
            <person name="Ramaprasad A."/>
            <person name="Xia D."/>
            <person name="Echaide I.E."/>
            <person name="Farber M."/>
            <person name="Gahlot S."/>
            <person name="Gamble J."/>
            <person name="Gupta D."/>
            <person name="Gupta Y."/>
            <person name="Jackson L."/>
            <person name="Malandrin L."/>
            <person name="Malas T.B."/>
            <person name="Moussa E."/>
            <person name="Nair M."/>
            <person name="Reid A.J."/>
            <person name="Sanders M."/>
            <person name="Sharma J."/>
            <person name="Tracey A."/>
            <person name="Quail M.A."/>
            <person name="Weir W."/>
            <person name="Wastling J.M."/>
            <person name="Hall N."/>
            <person name="Willadsen P."/>
            <person name="Lingelbach K."/>
            <person name="Shiels B."/>
            <person name="Tait A."/>
            <person name="Berriman M."/>
            <person name="Allred D.R."/>
            <person name="Pain A."/>
        </authorList>
    </citation>
    <scope>NUCLEOTIDE SEQUENCE</scope>
    <source>
        <strain evidence="5">1802A</strain>
    </source>
</reference>
<organism evidence="5 6">
    <name type="scientific">Babesia divergens</name>
    <dbReference type="NCBI Taxonomy" id="32595"/>
    <lineage>
        <taxon>Eukaryota</taxon>
        <taxon>Sar</taxon>
        <taxon>Alveolata</taxon>
        <taxon>Apicomplexa</taxon>
        <taxon>Aconoidasida</taxon>
        <taxon>Piroplasmida</taxon>
        <taxon>Babesiidae</taxon>
        <taxon>Babesia</taxon>
    </lineage>
</organism>
<proteinExistence type="inferred from homology"/>
<evidence type="ECO:0000256" key="3">
    <source>
        <dbReference type="SAM" id="MobiDB-lite"/>
    </source>
</evidence>
<feature type="compositionally biased region" description="Polar residues" evidence="3">
    <location>
        <begin position="104"/>
        <end position="125"/>
    </location>
</feature>
<evidence type="ECO:0000256" key="1">
    <source>
        <dbReference type="ARBA" id="ARBA00022553"/>
    </source>
</evidence>
<reference evidence="5" key="2">
    <citation type="submission" date="2021-05" db="EMBL/GenBank/DDBJ databases">
        <authorList>
            <person name="Pain A."/>
        </authorList>
    </citation>
    <scope>NUCLEOTIDE SEQUENCE</scope>
    <source>
        <strain evidence="5">1802A</strain>
    </source>
</reference>
<dbReference type="GO" id="GO:0005634">
    <property type="term" value="C:nucleus"/>
    <property type="evidence" value="ECO:0007669"/>
    <property type="project" value="TreeGrafter"/>
</dbReference>
<dbReference type="AlphaFoldDB" id="A0AAD9GKZ2"/>
<dbReference type="SUPFAM" id="SSF68906">
    <property type="entry name" value="SAP domain"/>
    <property type="match status" value="1"/>
</dbReference>
<name>A0AAD9GKZ2_BABDI</name>
<comment type="similarity">
    <text evidence="2">Belongs to the SAP domain-containing ribonucleoprotein family.</text>
</comment>
<evidence type="ECO:0000313" key="5">
    <source>
        <dbReference type="EMBL" id="KAK1940331.1"/>
    </source>
</evidence>
<feature type="domain" description="SAP" evidence="4">
    <location>
        <begin position="6"/>
        <end position="40"/>
    </location>
</feature>
<dbReference type="Gene3D" id="1.10.720.30">
    <property type="entry name" value="SAP domain"/>
    <property type="match status" value="1"/>
</dbReference>
<evidence type="ECO:0000259" key="4">
    <source>
        <dbReference type="PROSITE" id="PS50800"/>
    </source>
</evidence>
<dbReference type="PANTHER" id="PTHR46551">
    <property type="entry name" value="SAP DOMAIN-CONTAINING RIBONUCLEOPROTEIN"/>
    <property type="match status" value="1"/>
</dbReference>
<dbReference type="Proteomes" id="UP001195914">
    <property type="component" value="Unassembled WGS sequence"/>
</dbReference>
<protein>
    <recommendedName>
        <fullName evidence="4">SAP domain-containing protein</fullName>
    </recommendedName>
</protein>
<accession>A0AAD9GKZ2</accession>
<gene>
    <name evidence="5" type="ORF">X943_002559</name>
</gene>